<dbReference type="PANTHER" id="PTHR11493:SF54">
    <property type="entry name" value="ANAEROBIC SULFITE REDUCTASE SUBUNIT C"/>
    <property type="match status" value="1"/>
</dbReference>
<dbReference type="InterPro" id="IPR005117">
    <property type="entry name" value="NiRdtase/SiRdtase_haem-b_fer"/>
</dbReference>
<dbReference type="GO" id="GO:0046872">
    <property type="term" value="F:metal ion binding"/>
    <property type="evidence" value="ECO:0007669"/>
    <property type="project" value="UniProtKB-KW"/>
</dbReference>
<protein>
    <submittedName>
        <fullName evidence="6">4Fe-4S binding protein</fullName>
    </submittedName>
</protein>
<reference evidence="6 7" key="1">
    <citation type="submission" date="2023-10" db="EMBL/GenBank/DDBJ databases">
        <title>The complete genome sequence of Methanoculleus receptaculi DSM 18860.</title>
        <authorList>
            <person name="Lai S.-J."/>
            <person name="You Y.-T."/>
            <person name="Chen S.-C."/>
        </authorList>
    </citation>
    <scope>NUCLEOTIDE SEQUENCE [LARGE SCALE GENOMIC DNA]</scope>
    <source>
        <strain evidence="6 7">DSM 18860</strain>
    </source>
</reference>
<proteinExistence type="predicted"/>
<dbReference type="Pfam" id="PF03460">
    <property type="entry name" value="NIR_SIR_ferr"/>
    <property type="match status" value="1"/>
</dbReference>
<dbReference type="GO" id="GO:0016491">
    <property type="term" value="F:oxidoreductase activity"/>
    <property type="evidence" value="ECO:0007669"/>
    <property type="project" value="InterPro"/>
</dbReference>
<keyword evidence="1" id="KW-0004">4Fe-4S</keyword>
<organism evidence="6 7">
    <name type="scientific">Methanoculleus receptaculi</name>
    <dbReference type="NCBI Taxonomy" id="394967"/>
    <lineage>
        <taxon>Archaea</taxon>
        <taxon>Methanobacteriati</taxon>
        <taxon>Methanobacteriota</taxon>
        <taxon>Stenosarchaea group</taxon>
        <taxon>Methanomicrobia</taxon>
        <taxon>Methanomicrobiales</taxon>
        <taxon>Methanomicrobiaceae</taxon>
        <taxon>Methanoculleus</taxon>
    </lineage>
</organism>
<keyword evidence="4" id="KW-0411">Iron-sulfur</keyword>
<evidence type="ECO:0000313" key="7">
    <source>
        <dbReference type="Proteomes" id="UP001305652"/>
    </source>
</evidence>
<evidence type="ECO:0000256" key="3">
    <source>
        <dbReference type="ARBA" id="ARBA00023004"/>
    </source>
</evidence>
<dbReference type="Pfam" id="PF00037">
    <property type="entry name" value="Fer4"/>
    <property type="match status" value="1"/>
</dbReference>
<dbReference type="PROSITE" id="PS51379">
    <property type="entry name" value="4FE4S_FER_2"/>
    <property type="match status" value="2"/>
</dbReference>
<dbReference type="EMBL" id="CP137642">
    <property type="protein sequence ID" value="WOX57085.1"/>
    <property type="molecule type" value="Genomic_DNA"/>
</dbReference>
<dbReference type="InterPro" id="IPR006067">
    <property type="entry name" value="NO2/SO3_Rdtase_4Fe4S_dom"/>
</dbReference>
<keyword evidence="7" id="KW-1185">Reference proteome</keyword>
<accession>A0AAX4FTF6</accession>
<dbReference type="PANTHER" id="PTHR11493">
    <property type="entry name" value="SULFITE REDUCTASE [NADPH] SUBUNIT BETA-RELATED"/>
    <property type="match status" value="1"/>
</dbReference>
<name>A0AAX4FTF6_9EURY</name>
<dbReference type="GO" id="GO:0020037">
    <property type="term" value="F:heme binding"/>
    <property type="evidence" value="ECO:0007669"/>
    <property type="project" value="InterPro"/>
</dbReference>
<dbReference type="Proteomes" id="UP001305652">
    <property type="component" value="Chromosome"/>
</dbReference>
<dbReference type="RefSeq" id="WP_318620572.1">
    <property type="nucleotide sequence ID" value="NZ_CP137642.1"/>
</dbReference>
<keyword evidence="3" id="KW-0408">Iron</keyword>
<dbReference type="GeneID" id="85732929"/>
<sequence>MTDRKKNRNQGVIRLREKGKVAVRGRIPAGVMTVQQMAAISRIAKEFGDGTIELTARLNVELPGVDRRDAGEVAERLRQAGVEPGSTGATLRSVVACKGTVCRHGCYDTQGLARAIEERHGGCDLPRKLKISIAGCPNNCARVQLNDIGIMGRRFPLFAEECGGCGACEKVCREGAVRVTDNSVFFSGEDCVGCGDCIAVCPENAIGVASEGLCLFLGGRSGRVLQVGTEAEGLVTEERALAIVGMLLDYFRENARPGERLGELMERVGEDEVFAAVGMRPGR</sequence>
<dbReference type="InterPro" id="IPR017900">
    <property type="entry name" value="4Fe4S_Fe_S_CS"/>
</dbReference>
<evidence type="ECO:0000256" key="1">
    <source>
        <dbReference type="ARBA" id="ARBA00022485"/>
    </source>
</evidence>
<dbReference type="InterPro" id="IPR017896">
    <property type="entry name" value="4Fe4S_Fe-S-bd"/>
</dbReference>
<dbReference type="Gene3D" id="3.30.70.20">
    <property type="match status" value="1"/>
</dbReference>
<feature type="domain" description="4Fe-4S ferredoxin-type" evidence="5">
    <location>
        <begin position="153"/>
        <end position="181"/>
    </location>
</feature>
<dbReference type="InterPro" id="IPR036136">
    <property type="entry name" value="Nit/Sulf_reduc_fer-like_dom_sf"/>
</dbReference>
<evidence type="ECO:0000256" key="4">
    <source>
        <dbReference type="ARBA" id="ARBA00023014"/>
    </source>
</evidence>
<dbReference type="InterPro" id="IPR045854">
    <property type="entry name" value="NO2/SO3_Rdtase_4Fe4S_sf"/>
</dbReference>
<dbReference type="SUPFAM" id="SSF54862">
    <property type="entry name" value="4Fe-4S ferredoxins"/>
    <property type="match status" value="1"/>
</dbReference>
<evidence type="ECO:0000313" key="6">
    <source>
        <dbReference type="EMBL" id="WOX57085.1"/>
    </source>
</evidence>
<dbReference type="SUPFAM" id="SSF56014">
    <property type="entry name" value="Nitrite and sulphite reductase 4Fe-4S domain-like"/>
    <property type="match status" value="1"/>
</dbReference>
<dbReference type="InterPro" id="IPR045169">
    <property type="entry name" value="NO2/SO3_Rdtase_4Fe4S_prot"/>
</dbReference>
<keyword evidence="2" id="KW-0479">Metal-binding</keyword>
<dbReference type="KEGG" id="mrc:R6Y96_07190"/>
<dbReference type="AlphaFoldDB" id="A0AAX4FTF6"/>
<evidence type="ECO:0000259" key="5">
    <source>
        <dbReference type="PROSITE" id="PS51379"/>
    </source>
</evidence>
<evidence type="ECO:0000256" key="2">
    <source>
        <dbReference type="ARBA" id="ARBA00022723"/>
    </source>
</evidence>
<gene>
    <name evidence="6" type="ORF">R6Y96_07190</name>
</gene>
<dbReference type="SUPFAM" id="SSF55124">
    <property type="entry name" value="Nitrite/Sulfite reductase N-terminal domain-like"/>
    <property type="match status" value="1"/>
</dbReference>
<feature type="domain" description="4Fe-4S ferredoxin-type" evidence="5">
    <location>
        <begin position="182"/>
        <end position="211"/>
    </location>
</feature>
<dbReference type="Gene3D" id="3.30.413.10">
    <property type="entry name" value="Sulfite Reductase Hemoprotein, domain 1"/>
    <property type="match status" value="1"/>
</dbReference>
<dbReference type="GO" id="GO:0051539">
    <property type="term" value="F:4 iron, 4 sulfur cluster binding"/>
    <property type="evidence" value="ECO:0007669"/>
    <property type="project" value="UniProtKB-KW"/>
</dbReference>
<dbReference type="PROSITE" id="PS00198">
    <property type="entry name" value="4FE4S_FER_1"/>
    <property type="match status" value="1"/>
</dbReference>
<dbReference type="Pfam" id="PF01077">
    <property type="entry name" value="NIR_SIR"/>
    <property type="match status" value="1"/>
</dbReference>